<dbReference type="PANTHER" id="PTHR43537">
    <property type="entry name" value="TRANSCRIPTIONAL REGULATOR, GNTR FAMILY"/>
    <property type="match status" value="1"/>
</dbReference>
<keyword evidence="6" id="KW-1185">Reference proteome</keyword>
<sequence length="229" mass="25346">MVIDRAAERLRSQLVSGELLPGQRLSEVALSAGLGISRNSLREVFRLLTKEGLLRHLPNRGVFVAVPSMASIIDIYRVRRMVECQALAQAIAQHPARQAMREAVADQRRLAQAGRWQEVGTANMRFHQGVVALADSERLNALFDHLLVELRLAFGMLHDAEFLHAPYVEMNAAIFERFEAGDMARAAELMREYLTHSERAVLSAHARHMGEAGATSAAASAGRRSLSKK</sequence>
<dbReference type="Proteomes" id="UP001589834">
    <property type="component" value="Unassembled WGS sequence"/>
</dbReference>
<dbReference type="EMBL" id="JBHLTN010000007">
    <property type="protein sequence ID" value="MFC0591720.1"/>
    <property type="molecule type" value="Genomic_DNA"/>
</dbReference>
<dbReference type="InterPro" id="IPR000524">
    <property type="entry name" value="Tscrpt_reg_HTH_GntR"/>
</dbReference>
<dbReference type="Pfam" id="PF07729">
    <property type="entry name" value="FCD"/>
    <property type="match status" value="1"/>
</dbReference>
<dbReference type="InterPro" id="IPR036388">
    <property type="entry name" value="WH-like_DNA-bd_sf"/>
</dbReference>
<dbReference type="SUPFAM" id="SSF48008">
    <property type="entry name" value="GntR ligand-binding domain-like"/>
    <property type="match status" value="1"/>
</dbReference>
<keyword evidence="1" id="KW-0805">Transcription regulation</keyword>
<keyword evidence="3" id="KW-0804">Transcription</keyword>
<evidence type="ECO:0000313" key="6">
    <source>
        <dbReference type="Proteomes" id="UP001589834"/>
    </source>
</evidence>
<dbReference type="InterPro" id="IPR036390">
    <property type="entry name" value="WH_DNA-bd_sf"/>
</dbReference>
<evidence type="ECO:0000256" key="3">
    <source>
        <dbReference type="ARBA" id="ARBA00023163"/>
    </source>
</evidence>
<dbReference type="InterPro" id="IPR011711">
    <property type="entry name" value="GntR_C"/>
</dbReference>
<dbReference type="CDD" id="cd07377">
    <property type="entry name" value="WHTH_GntR"/>
    <property type="match status" value="1"/>
</dbReference>
<dbReference type="PROSITE" id="PS50949">
    <property type="entry name" value="HTH_GNTR"/>
    <property type="match status" value="1"/>
</dbReference>
<dbReference type="SUPFAM" id="SSF46785">
    <property type="entry name" value="Winged helix' DNA-binding domain"/>
    <property type="match status" value="1"/>
</dbReference>
<evidence type="ECO:0000256" key="1">
    <source>
        <dbReference type="ARBA" id="ARBA00023015"/>
    </source>
</evidence>
<dbReference type="RefSeq" id="WP_377480785.1">
    <property type="nucleotide sequence ID" value="NZ_JBHLTN010000007.1"/>
</dbReference>
<evidence type="ECO:0000259" key="4">
    <source>
        <dbReference type="PROSITE" id="PS50949"/>
    </source>
</evidence>
<name>A0ABV6PPF5_9BURK</name>
<dbReference type="Gene3D" id="1.20.120.530">
    <property type="entry name" value="GntR ligand-binding domain-like"/>
    <property type="match status" value="1"/>
</dbReference>
<dbReference type="InterPro" id="IPR008920">
    <property type="entry name" value="TF_FadR/GntR_C"/>
</dbReference>
<dbReference type="SMART" id="SM00345">
    <property type="entry name" value="HTH_GNTR"/>
    <property type="match status" value="1"/>
</dbReference>
<gene>
    <name evidence="5" type="ORF">ACFFGG_04040</name>
</gene>
<reference evidence="5 6" key="1">
    <citation type="submission" date="2024-09" db="EMBL/GenBank/DDBJ databases">
        <authorList>
            <person name="Sun Q."/>
            <person name="Mori K."/>
        </authorList>
    </citation>
    <scope>NUCLEOTIDE SEQUENCE [LARGE SCALE GENOMIC DNA]</scope>
    <source>
        <strain evidence="5 6">NCAIM B.02336</strain>
    </source>
</reference>
<evidence type="ECO:0000256" key="2">
    <source>
        <dbReference type="ARBA" id="ARBA00023125"/>
    </source>
</evidence>
<dbReference type="Pfam" id="PF00392">
    <property type="entry name" value="GntR"/>
    <property type="match status" value="1"/>
</dbReference>
<dbReference type="PANTHER" id="PTHR43537:SF45">
    <property type="entry name" value="GNTR FAMILY REGULATORY PROTEIN"/>
    <property type="match status" value="1"/>
</dbReference>
<accession>A0ABV6PPF5</accession>
<organism evidence="5 6">
    <name type="scientific">Ottowia pentelensis</name>
    <dbReference type="NCBI Taxonomy" id="511108"/>
    <lineage>
        <taxon>Bacteria</taxon>
        <taxon>Pseudomonadati</taxon>
        <taxon>Pseudomonadota</taxon>
        <taxon>Betaproteobacteria</taxon>
        <taxon>Burkholderiales</taxon>
        <taxon>Comamonadaceae</taxon>
        <taxon>Ottowia</taxon>
    </lineage>
</organism>
<comment type="caution">
    <text evidence="5">The sequence shown here is derived from an EMBL/GenBank/DDBJ whole genome shotgun (WGS) entry which is preliminary data.</text>
</comment>
<feature type="domain" description="HTH gntR-type" evidence="4">
    <location>
        <begin position="1"/>
        <end position="67"/>
    </location>
</feature>
<dbReference type="Gene3D" id="1.10.10.10">
    <property type="entry name" value="Winged helix-like DNA-binding domain superfamily/Winged helix DNA-binding domain"/>
    <property type="match status" value="1"/>
</dbReference>
<protein>
    <submittedName>
        <fullName evidence="5">GntR family transcriptional regulator</fullName>
    </submittedName>
</protein>
<dbReference type="SMART" id="SM00895">
    <property type="entry name" value="FCD"/>
    <property type="match status" value="1"/>
</dbReference>
<proteinExistence type="predicted"/>
<evidence type="ECO:0000313" key="5">
    <source>
        <dbReference type="EMBL" id="MFC0591720.1"/>
    </source>
</evidence>
<keyword evidence="2" id="KW-0238">DNA-binding</keyword>